<evidence type="ECO:0000313" key="11">
    <source>
        <dbReference type="EMBL" id="GGO16235.1"/>
    </source>
</evidence>
<keyword evidence="5 10" id="KW-0443">Lipid metabolism</keyword>
<dbReference type="PIRSF" id="PIRSF002465">
    <property type="entry name" value="Phsphlp_syn_PlsX"/>
    <property type="match status" value="1"/>
</dbReference>
<proteinExistence type="inferred from homology"/>
<dbReference type="RefSeq" id="WP_150006079.1">
    <property type="nucleotide sequence ID" value="NZ_BMOV01000011.1"/>
</dbReference>
<comment type="caution">
    <text evidence="11">The sequence shown here is derived from an EMBL/GenBank/DDBJ whole genome shotgun (WGS) entry which is preliminary data.</text>
</comment>
<evidence type="ECO:0000256" key="7">
    <source>
        <dbReference type="ARBA" id="ARBA00023264"/>
    </source>
</evidence>
<evidence type="ECO:0000256" key="9">
    <source>
        <dbReference type="ARBA" id="ARBA00046608"/>
    </source>
</evidence>
<evidence type="ECO:0000256" key="10">
    <source>
        <dbReference type="HAMAP-Rule" id="MF_00019"/>
    </source>
</evidence>
<comment type="catalytic activity">
    <reaction evidence="1 10">
        <text>a fatty acyl-[ACP] + phosphate = an acyl phosphate + holo-[ACP]</text>
        <dbReference type="Rhea" id="RHEA:42292"/>
        <dbReference type="Rhea" id="RHEA-COMP:9685"/>
        <dbReference type="Rhea" id="RHEA-COMP:14125"/>
        <dbReference type="ChEBI" id="CHEBI:43474"/>
        <dbReference type="ChEBI" id="CHEBI:59918"/>
        <dbReference type="ChEBI" id="CHEBI:64479"/>
        <dbReference type="ChEBI" id="CHEBI:138651"/>
        <dbReference type="EC" id="2.3.1.274"/>
    </reaction>
</comment>
<organism evidence="11 12">
    <name type="scientific">Iodidimonas muriae</name>
    <dbReference type="NCBI Taxonomy" id="261467"/>
    <lineage>
        <taxon>Bacteria</taxon>
        <taxon>Pseudomonadati</taxon>
        <taxon>Pseudomonadota</taxon>
        <taxon>Alphaproteobacteria</taxon>
        <taxon>Iodidimonadales</taxon>
        <taxon>Iodidimonadaceae</taxon>
        <taxon>Iodidimonas</taxon>
    </lineage>
</organism>
<keyword evidence="12" id="KW-1185">Reference proteome</keyword>
<dbReference type="HAMAP" id="MF_00019">
    <property type="entry name" value="PlsX"/>
    <property type="match status" value="1"/>
</dbReference>
<dbReference type="GO" id="GO:0016746">
    <property type="term" value="F:acyltransferase activity"/>
    <property type="evidence" value="ECO:0007669"/>
    <property type="project" value="UniProtKB-KW"/>
</dbReference>
<keyword evidence="2 10" id="KW-0963">Cytoplasm</keyword>
<dbReference type="InterPro" id="IPR012281">
    <property type="entry name" value="Phospholipid_synth_PlsX-like"/>
</dbReference>
<accession>A0ABQ2LHM3</accession>
<keyword evidence="4 10" id="KW-0808">Transferase</keyword>
<comment type="similarity">
    <text evidence="10">Belongs to the PlsX family.</text>
</comment>
<keyword evidence="6 10" id="KW-0594">Phospholipid biosynthesis</keyword>
<keyword evidence="3 10" id="KW-0444">Lipid biosynthesis</keyword>
<evidence type="ECO:0000256" key="5">
    <source>
        <dbReference type="ARBA" id="ARBA00023098"/>
    </source>
</evidence>
<evidence type="ECO:0000256" key="8">
    <source>
        <dbReference type="ARBA" id="ARBA00024069"/>
    </source>
</evidence>
<reference evidence="12" key="1">
    <citation type="journal article" date="2019" name="Int. J. Syst. Evol. Microbiol.">
        <title>The Global Catalogue of Microorganisms (GCM) 10K type strain sequencing project: providing services to taxonomists for standard genome sequencing and annotation.</title>
        <authorList>
            <consortium name="The Broad Institute Genomics Platform"/>
            <consortium name="The Broad Institute Genome Sequencing Center for Infectious Disease"/>
            <person name="Wu L."/>
            <person name="Ma J."/>
        </authorList>
    </citation>
    <scope>NUCLEOTIDE SEQUENCE [LARGE SCALE GENOMIC DNA]</scope>
    <source>
        <strain evidence="12">JCM 17843</strain>
    </source>
</reference>
<dbReference type="PANTHER" id="PTHR30100:SF1">
    <property type="entry name" value="PHOSPHATE ACYLTRANSFERASE"/>
    <property type="match status" value="1"/>
</dbReference>
<dbReference type="Proteomes" id="UP000602381">
    <property type="component" value="Unassembled WGS sequence"/>
</dbReference>
<dbReference type="EMBL" id="BMOV01000011">
    <property type="protein sequence ID" value="GGO16235.1"/>
    <property type="molecule type" value="Genomic_DNA"/>
</dbReference>
<evidence type="ECO:0000313" key="12">
    <source>
        <dbReference type="Proteomes" id="UP000602381"/>
    </source>
</evidence>
<name>A0ABQ2LHM3_9PROT</name>
<evidence type="ECO:0000256" key="4">
    <source>
        <dbReference type="ARBA" id="ARBA00022679"/>
    </source>
</evidence>
<dbReference type="Pfam" id="PF02504">
    <property type="entry name" value="FA_synthesis"/>
    <property type="match status" value="1"/>
</dbReference>
<comment type="pathway">
    <text evidence="10">Lipid metabolism; phospholipid metabolism.</text>
</comment>
<sequence>MNKHLTVALDAMGGDEAPAIVVHGAEIARERFPEARFLFFGRESEIKPLLDASPALAQVSTLIHTDDVVSSEDKPARALRRGRKSSMALAIEAVKAGDADVAVSAGNTGALMALAKFILRTLPSIDRPALASLLPTYKGECVMLDLGANVECDASNLVEFSVMGAAFARTVLGLQRPKLSLLNIGVEELKGNEEVKEAAEILRNSDLPLEFAGFIEGDMIGAGSADVVVTDGFTGNVALKTAEGTARLIGSLVRDAFQSSTRAKLGYLMARRGLDGLRSHLDPNNHNGAVMLGLNGLVVKSHGGASISGFATAIGVAIDMARHNLIHLITQDLGGVFMGQSVEDEAPLSNPDKEASSR</sequence>
<evidence type="ECO:0000256" key="3">
    <source>
        <dbReference type="ARBA" id="ARBA00022516"/>
    </source>
</evidence>
<dbReference type="NCBIfam" id="TIGR00182">
    <property type="entry name" value="plsX"/>
    <property type="match status" value="1"/>
</dbReference>
<comment type="subcellular location">
    <subcellularLocation>
        <location evidence="10">Cytoplasm</location>
    </subcellularLocation>
    <text evidence="10">Associated with the membrane possibly through PlsY.</text>
</comment>
<gene>
    <name evidence="10 11" type="primary">plsX</name>
    <name evidence="11" type="ORF">GCM10007972_25020</name>
</gene>
<comment type="function">
    <text evidence="10">Catalyzes the reversible formation of acyl-phosphate (acyl-PO(4)) from acyl-[acyl-carrier-protein] (acyl-ACP). This enzyme utilizes acyl-ACP as fatty acyl donor, but not acyl-CoA.</text>
</comment>
<evidence type="ECO:0000256" key="6">
    <source>
        <dbReference type="ARBA" id="ARBA00023209"/>
    </source>
</evidence>
<dbReference type="EC" id="2.3.1.274" evidence="8 10"/>
<keyword evidence="11" id="KW-0012">Acyltransferase</keyword>
<evidence type="ECO:0000256" key="1">
    <source>
        <dbReference type="ARBA" id="ARBA00001232"/>
    </source>
</evidence>
<keyword evidence="7 10" id="KW-1208">Phospholipid metabolism</keyword>
<dbReference type="InterPro" id="IPR003664">
    <property type="entry name" value="FA_synthesis"/>
</dbReference>
<comment type="subunit">
    <text evidence="9 10">Homodimer. Probably interacts with PlsY.</text>
</comment>
<dbReference type="SUPFAM" id="SSF53659">
    <property type="entry name" value="Isocitrate/Isopropylmalate dehydrogenase-like"/>
    <property type="match status" value="1"/>
</dbReference>
<evidence type="ECO:0000256" key="2">
    <source>
        <dbReference type="ARBA" id="ARBA00022490"/>
    </source>
</evidence>
<dbReference type="Gene3D" id="3.40.718.10">
    <property type="entry name" value="Isopropylmalate Dehydrogenase"/>
    <property type="match status" value="1"/>
</dbReference>
<dbReference type="PANTHER" id="PTHR30100">
    <property type="entry name" value="FATTY ACID/PHOSPHOLIPID SYNTHESIS PROTEIN PLSX"/>
    <property type="match status" value="1"/>
</dbReference>
<protein>
    <recommendedName>
        <fullName evidence="8 10">Phosphate acyltransferase</fullName>
        <ecNumber evidence="8 10">2.3.1.274</ecNumber>
    </recommendedName>
    <alternativeName>
        <fullName evidence="10">Acyl-ACP phosphotransacylase</fullName>
    </alternativeName>
    <alternativeName>
        <fullName evidence="10">Acyl-[acyl-carrier-protein]--phosphate acyltransferase</fullName>
    </alternativeName>
    <alternativeName>
        <fullName evidence="10">Phosphate-acyl-ACP acyltransferase</fullName>
    </alternativeName>
</protein>